<evidence type="ECO:0000313" key="1">
    <source>
        <dbReference type="EMBL" id="TGG79664.1"/>
    </source>
</evidence>
<protein>
    <submittedName>
        <fullName evidence="1">Uncharacterized protein</fullName>
    </submittedName>
</protein>
<dbReference type="Proteomes" id="UP000298111">
    <property type="component" value="Unassembled WGS sequence"/>
</dbReference>
<comment type="caution">
    <text evidence="1">The sequence shown here is derived from an EMBL/GenBank/DDBJ whole genome shotgun (WGS) entry which is preliminary data.</text>
</comment>
<evidence type="ECO:0000313" key="2">
    <source>
        <dbReference type="Proteomes" id="UP000298111"/>
    </source>
</evidence>
<proteinExistence type="predicted"/>
<organism evidence="1 2">
    <name type="scientific">Streptomyces albus</name>
    <dbReference type="NCBI Taxonomy" id="1888"/>
    <lineage>
        <taxon>Bacteria</taxon>
        <taxon>Bacillati</taxon>
        <taxon>Actinomycetota</taxon>
        <taxon>Actinomycetes</taxon>
        <taxon>Kitasatosporales</taxon>
        <taxon>Streptomycetaceae</taxon>
        <taxon>Streptomyces</taxon>
    </lineage>
</organism>
<reference evidence="1 2" key="1">
    <citation type="submission" date="2018-10" db="EMBL/GenBank/DDBJ databases">
        <title>Isolation of pseudouridimycin from Streptomyces albus DSM 40763.</title>
        <authorList>
            <person name="Rosenqvist P."/>
            <person name="Metsae-Ketelae M."/>
            <person name="Virta P."/>
        </authorList>
    </citation>
    <scope>NUCLEOTIDE SEQUENCE [LARGE SCALE GENOMIC DNA]</scope>
    <source>
        <strain evidence="1 2">DSM 40763</strain>
    </source>
</reference>
<sequence>MGAVRVWRSVRRADGPAAYAVVAVNLLLCPALLTMMTGGALGFEATTREEELAAQALGARIFGCWLVGGLVVFSALGMARSLVGHLATLLLTPAVLLSVLFLL</sequence>
<dbReference type="RefSeq" id="WP_016473114.1">
    <property type="nucleotide sequence ID" value="NZ_BBQG01000013.1"/>
</dbReference>
<accession>A0A6C1BXD3</accession>
<dbReference type="EMBL" id="RCIY01000076">
    <property type="protein sequence ID" value="TGG79664.1"/>
    <property type="molecule type" value="Genomic_DNA"/>
</dbReference>
<name>A0A6C1BXD3_9ACTN</name>
<dbReference type="AlphaFoldDB" id="A0A6C1BXD3"/>
<gene>
    <name evidence="1" type="ORF">D8771_23270</name>
</gene>